<evidence type="ECO:0000313" key="2">
    <source>
        <dbReference type="EMBL" id="KHN41706.1"/>
    </source>
</evidence>
<feature type="region of interest" description="Disordered" evidence="1">
    <location>
        <begin position="1"/>
        <end position="22"/>
    </location>
</feature>
<proteinExistence type="predicted"/>
<organism evidence="2">
    <name type="scientific">Glycine soja</name>
    <name type="common">Wild soybean</name>
    <dbReference type="NCBI Taxonomy" id="3848"/>
    <lineage>
        <taxon>Eukaryota</taxon>
        <taxon>Viridiplantae</taxon>
        <taxon>Streptophyta</taxon>
        <taxon>Embryophyta</taxon>
        <taxon>Tracheophyta</taxon>
        <taxon>Spermatophyta</taxon>
        <taxon>Magnoliopsida</taxon>
        <taxon>eudicotyledons</taxon>
        <taxon>Gunneridae</taxon>
        <taxon>Pentapetalae</taxon>
        <taxon>rosids</taxon>
        <taxon>fabids</taxon>
        <taxon>Fabales</taxon>
        <taxon>Fabaceae</taxon>
        <taxon>Papilionoideae</taxon>
        <taxon>50 kb inversion clade</taxon>
        <taxon>NPAAA clade</taxon>
        <taxon>indigoferoid/millettioid clade</taxon>
        <taxon>Phaseoleae</taxon>
        <taxon>Glycine</taxon>
        <taxon>Glycine subgen. Soja</taxon>
    </lineage>
</organism>
<name>A0A0B2S4R7_GLYSO</name>
<protein>
    <submittedName>
        <fullName evidence="2">Uncharacterized protein</fullName>
    </submittedName>
</protein>
<dbReference type="Proteomes" id="UP000053555">
    <property type="component" value="Unassembled WGS sequence"/>
</dbReference>
<sequence length="60" mass="6737">MSLPPPTTSDHQNTLPFSATSTSTLRKSLSQRHCRHEFRFINCLKQDQIPSNQAAINIAV</sequence>
<gene>
    <name evidence="2" type="ORF">glysoja_044544</name>
</gene>
<evidence type="ECO:0000256" key="1">
    <source>
        <dbReference type="SAM" id="MobiDB-lite"/>
    </source>
</evidence>
<reference evidence="2" key="1">
    <citation type="submission" date="2014-07" db="EMBL/GenBank/DDBJ databases">
        <title>Identification of a novel salt tolerance gene in wild soybean by whole-genome sequencing.</title>
        <authorList>
            <person name="Lam H.-M."/>
            <person name="Qi X."/>
            <person name="Li M.-W."/>
            <person name="Liu X."/>
            <person name="Xie M."/>
            <person name="Ni M."/>
            <person name="Xu X."/>
        </authorList>
    </citation>
    <scope>NUCLEOTIDE SEQUENCE [LARGE SCALE GENOMIC DNA]</scope>
    <source>
        <tissue evidence="2">Root</tissue>
    </source>
</reference>
<accession>A0A0B2S4R7</accession>
<feature type="compositionally biased region" description="Polar residues" evidence="1">
    <location>
        <begin position="8"/>
        <end position="22"/>
    </location>
</feature>
<dbReference type="EMBL" id="KN644756">
    <property type="protein sequence ID" value="KHN41706.1"/>
    <property type="molecule type" value="Genomic_DNA"/>
</dbReference>
<dbReference type="AlphaFoldDB" id="A0A0B2S4R7"/>